<dbReference type="PANTHER" id="PTHR38100">
    <property type="entry name" value="HIGH FREQUENCY LYSOGENIZATION PROTEIN HFLD"/>
    <property type="match status" value="1"/>
</dbReference>
<gene>
    <name evidence="4 5" type="primary">hflD</name>
    <name evidence="5" type="ORF">NLF92_06555</name>
</gene>
<dbReference type="AlphaFoldDB" id="A0AA42BLH3"/>
<reference evidence="5" key="1">
    <citation type="submission" date="2022-07" db="EMBL/GenBank/DDBJ databases">
        <title>Characterization of the Novel Bacterium Alteromonas immobilis LMIT006 and Alteromonas gregis LMIT007.</title>
        <authorList>
            <person name="Lin X."/>
        </authorList>
    </citation>
    <scope>NUCLEOTIDE SEQUENCE</scope>
    <source>
        <strain evidence="5">LMIT007</strain>
    </source>
</reference>
<keyword evidence="3 4" id="KW-0472">Membrane</keyword>
<sequence>MSDAIIALAGVCQAAKLVQDISRKGTCDEQAFEASISSICVTEPDNTQQIFGQLANLRIGLSIIDNQLNSSGPAKDAELTRYIASLLGLERKLAKQPQALQDLGTRISHIQRQLGHVEFSHQQILKSLASTYIDVVSPLAPKIQVAGNPSHLSQPNNQEKVRALLLAGVRAAVLWRQLGGQRRQILFKRKYLLQQAKSVLQTIN</sequence>
<dbReference type="InterPro" id="IPR035932">
    <property type="entry name" value="HflD-like_sf"/>
</dbReference>
<dbReference type="GO" id="GO:0005886">
    <property type="term" value="C:plasma membrane"/>
    <property type="evidence" value="ECO:0007669"/>
    <property type="project" value="UniProtKB-SubCell"/>
</dbReference>
<comment type="similarity">
    <text evidence="4">Belongs to the HflD family.</text>
</comment>
<evidence type="ECO:0000256" key="2">
    <source>
        <dbReference type="ARBA" id="ARBA00022490"/>
    </source>
</evidence>
<dbReference type="Proteomes" id="UP001165413">
    <property type="component" value="Unassembled WGS sequence"/>
</dbReference>
<dbReference type="NCBIfam" id="NF001248">
    <property type="entry name" value="PRK00218.1-4"/>
    <property type="match status" value="1"/>
</dbReference>
<dbReference type="NCBIfam" id="NF001246">
    <property type="entry name" value="PRK00218.1-2"/>
    <property type="match status" value="1"/>
</dbReference>
<evidence type="ECO:0000313" key="6">
    <source>
        <dbReference type="Proteomes" id="UP001165413"/>
    </source>
</evidence>
<keyword evidence="2 4" id="KW-0963">Cytoplasm</keyword>
<evidence type="ECO:0000256" key="1">
    <source>
        <dbReference type="ARBA" id="ARBA00022475"/>
    </source>
</evidence>
<organism evidence="5 6">
    <name type="scientific">Opacimonas viscosa</name>
    <dbReference type="NCBI Taxonomy" id="2961944"/>
    <lineage>
        <taxon>Bacteria</taxon>
        <taxon>Pseudomonadati</taxon>
        <taxon>Pseudomonadota</taxon>
        <taxon>Gammaproteobacteria</taxon>
        <taxon>Alteromonadales</taxon>
        <taxon>Alteromonadaceae</taxon>
        <taxon>Opacimonas</taxon>
    </lineage>
</organism>
<proteinExistence type="inferred from homology"/>
<dbReference type="RefSeq" id="WP_254100035.1">
    <property type="nucleotide sequence ID" value="NZ_JANATA010000009.1"/>
</dbReference>
<dbReference type="EMBL" id="JANATA010000009">
    <property type="protein sequence ID" value="MCP3428604.1"/>
    <property type="molecule type" value="Genomic_DNA"/>
</dbReference>
<name>A0AA42BLH3_9ALTE</name>
<protein>
    <recommendedName>
        <fullName evidence="4">High frequency lysogenization protein HflD homolog</fullName>
    </recommendedName>
</protein>
<comment type="caution">
    <text evidence="5">The sequence shown here is derived from an EMBL/GenBank/DDBJ whole genome shotgun (WGS) entry which is preliminary data.</text>
</comment>
<dbReference type="Gene3D" id="1.10.3890.10">
    <property type="entry name" value="HflD-like"/>
    <property type="match status" value="1"/>
</dbReference>
<dbReference type="SUPFAM" id="SSF101322">
    <property type="entry name" value="YcfC-like"/>
    <property type="match status" value="1"/>
</dbReference>
<keyword evidence="6" id="KW-1185">Reference proteome</keyword>
<dbReference type="Pfam" id="PF04356">
    <property type="entry name" value="DUF489"/>
    <property type="match status" value="1"/>
</dbReference>
<dbReference type="InterPro" id="IPR007451">
    <property type="entry name" value="HflD"/>
</dbReference>
<evidence type="ECO:0000256" key="3">
    <source>
        <dbReference type="ARBA" id="ARBA00023136"/>
    </source>
</evidence>
<accession>A0AA42BLH3</accession>
<evidence type="ECO:0000313" key="5">
    <source>
        <dbReference type="EMBL" id="MCP3428604.1"/>
    </source>
</evidence>
<comment type="subcellular location">
    <subcellularLocation>
        <location evidence="4">Cytoplasm</location>
    </subcellularLocation>
    <subcellularLocation>
        <location evidence="4">Cell membrane</location>
        <topology evidence="4">Peripheral membrane protein</topology>
        <orientation evidence="4">Cytoplasmic side</orientation>
    </subcellularLocation>
</comment>
<dbReference type="PANTHER" id="PTHR38100:SF1">
    <property type="entry name" value="HIGH FREQUENCY LYSOGENIZATION PROTEIN HFLD"/>
    <property type="match status" value="1"/>
</dbReference>
<evidence type="ECO:0000256" key="4">
    <source>
        <dbReference type="HAMAP-Rule" id="MF_00695"/>
    </source>
</evidence>
<dbReference type="HAMAP" id="MF_00695">
    <property type="entry name" value="HflD_protein"/>
    <property type="match status" value="1"/>
</dbReference>
<dbReference type="GO" id="GO:0005737">
    <property type="term" value="C:cytoplasm"/>
    <property type="evidence" value="ECO:0007669"/>
    <property type="project" value="UniProtKB-SubCell"/>
</dbReference>
<keyword evidence="1 4" id="KW-1003">Cell membrane</keyword>